<dbReference type="PRINTS" id="PR01008">
    <property type="entry name" value="FLGLRINGFLGH"/>
</dbReference>
<name>T1CMV1_9ZZZZ</name>
<dbReference type="AlphaFoldDB" id="T1CMV1"/>
<organism evidence="7">
    <name type="scientific">mine drainage metagenome</name>
    <dbReference type="NCBI Taxonomy" id="410659"/>
    <lineage>
        <taxon>unclassified sequences</taxon>
        <taxon>metagenomes</taxon>
        <taxon>ecological metagenomes</taxon>
    </lineage>
</organism>
<proteinExistence type="inferred from homology"/>
<sequence>MTTRILIPARILPVAIAAALLSACAGGPAARRGPAFPMPNLPPPAPNGAIFHAGYDQGLFANPTAHNVGDTVTVLLNESTAAQNTSQTATSKATKASLSAPTLFGLPTTINGSSPFSASINNGNSFNGAGDSKQSDSLVGAIQVTVIRRLPNGNLVVQGHTLMQINQADEYVRLEGVIRPIDISPANTISSQQVADARIAYGQTGALNDANSPGLLSRFFNLPWLPF</sequence>
<keyword evidence="3" id="KW-0732">Signal</keyword>
<dbReference type="GO" id="GO:0009279">
    <property type="term" value="C:cell outer membrane"/>
    <property type="evidence" value="ECO:0007669"/>
    <property type="project" value="UniProtKB-SubCell"/>
</dbReference>
<keyword evidence="7" id="KW-0282">Flagellum</keyword>
<reference evidence="7" key="2">
    <citation type="journal article" date="2014" name="ISME J.">
        <title>Microbial stratification in low pH oxic and suboxic macroscopic growths along an acid mine drainage.</title>
        <authorList>
            <person name="Mendez-Garcia C."/>
            <person name="Mesa V."/>
            <person name="Sprenger R.R."/>
            <person name="Richter M."/>
            <person name="Diez M.S."/>
            <person name="Solano J."/>
            <person name="Bargiela R."/>
            <person name="Golyshina O.V."/>
            <person name="Manteca A."/>
            <person name="Ramos J.L."/>
            <person name="Gallego J.R."/>
            <person name="Llorente I."/>
            <person name="Martins Dos Santos V.A."/>
            <person name="Jensen O.N."/>
            <person name="Pelaez A.I."/>
            <person name="Sanchez J."/>
            <person name="Ferrer M."/>
        </authorList>
    </citation>
    <scope>NUCLEOTIDE SEQUENCE</scope>
</reference>
<dbReference type="PANTHER" id="PTHR34933">
    <property type="entry name" value="FLAGELLAR L-RING PROTEIN"/>
    <property type="match status" value="1"/>
</dbReference>
<accession>T1CMV1</accession>
<dbReference type="GO" id="GO:0009427">
    <property type="term" value="C:bacterial-type flagellum basal body, distal rod, L ring"/>
    <property type="evidence" value="ECO:0007669"/>
    <property type="project" value="InterPro"/>
</dbReference>
<comment type="caution">
    <text evidence="7">The sequence shown here is derived from an EMBL/GenBank/DDBJ whole genome shotgun (WGS) entry which is preliminary data.</text>
</comment>
<dbReference type="GO" id="GO:0071973">
    <property type="term" value="P:bacterial-type flagellum-dependent cell motility"/>
    <property type="evidence" value="ECO:0007669"/>
    <property type="project" value="InterPro"/>
</dbReference>
<reference evidence="7" key="1">
    <citation type="submission" date="2013-08" db="EMBL/GenBank/DDBJ databases">
        <authorList>
            <person name="Mendez C."/>
            <person name="Richter M."/>
            <person name="Ferrer M."/>
            <person name="Sanchez J."/>
        </authorList>
    </citation>
    <scope>NUCLEOTIDE SEQUENCE</scope>
</reference>
<dbReference type="GO" id="GO:0003774">
    <property type="term" value="F:cytoskeletal motor activity"/>
    <property type="evidence" value="ECO:0007669"/>
    <property type="project" value="InterPro"/>
</dbReference>
<evidence type="ECO:0000256" key="6">
    <source>
        <dbReference type="ARBA" id="ARBA00023237"/>
    </source>
</evidence>
<keyword evidence="4" id="KW-0472">Membrane</keyword>
<comment type="subcellular location">
    <subcellularLocation>
        <location evidence="1">Bacterial flagellum</location>
    </subcellularLocation>
    <subcellularLocation>
        <location evidence="2">Cell outer membrane</location>
    </subcellularLocation>
</comment>
<dbReference type="Pfam" id="PF02107">
    <property type="entry name" value="FlgH"/>
    <property type="match status" value="1"/>
</dbReference>
<evidence type="ECO:0000256" key="4">
    <source>
        <dbReference type="ARBA" id="ARBA00023136"/>
    </source>
</evidence>
<protein>
    <submittedName>
        <fullName evidence="7">Flagellar L-ring protein</fullName>
    </submittedName>
</protein>
<keyword evidence="6" id="KW-0998">Cell outer membrane</keyword>
<dbReference type="InterPro" id="IPR000527">
    <property type="entry name" value="Flag_Lring"/>
</dbReference>
<dbReference type="EMBL" id="AUZX01004633">
    <property type="protein sequence ID" value="EQD70285.1"/>
    <property type="molecule type" value="Genomic_DNA"/>
</dbReference>
<keyword evidence="7" id="KW-0969">Cilium</keyword>
<keyword evidence="5" id="KW-0975">Bacterial flagellum</keyword>
<evidence type="ECO:0000313" key="7">
    <source>
        <dbReference type="EMBL" id="EQD70285.1"/>
    </source>
</evidence>
<evidence type="ECO:0000256" key="2">
    <source>
        <dbReference type="ARBA" id="ARBA00004442"/>
    </source>
</evidence>
<dbReference type="HAMAP" id="MF_00415">
    <property type="entry name" value="FlgH"/>
    <property type="match status" value="1"/>
</dbReference>
<evidence type="ECO:0000256" key="5">
    <source>
        <dbReference type="ARBA" id="ARBA00023143"/>
    </source>
</evidence>
<gene>
    <name evidence="7" type="ORF">B1A_06376</name>
</gene>
<evidence type="ECO:0000256" key="1">
    <source>
        <dbReference type="ARBA" id="ARBA00004365"/>
    </source>
</evidence>
<dbReference type="PROSITE" id="PS51257">
    <property type="entry name" value="PROKAR_LIPOPROTEIN"/>
    <property type="match status" value="1"/>
</dbReference>
<keyword evidence="7" id="KW-0966">Cell projection</keyword>
<dbReference type="PANTHER" id="PTHR34933:SF1">
    <property type="entry name" value="FLAGELLAR L-RING PROTEIN"/>
    <property type="match status" value="1"/>
</dbReference>
<evidence type="ECO:0000256" key="3">
    <source>
        <dbReference type="ARBA" id="ARBA00022729"/>
    </source>
</evidence>